<comment type="caution">
    <text evidence="2">The sequence shown here is derived from an EMBL/GenBank/DDBJ whole genome shotgun (WGS) entry which is preliminary data.</text>
</comment>
<evidence type="ECO:0000256" key="1">
    <source>
        <dbReference type="SAM" id="MobiDB-lite"/>
    </source>
</evidence>
<reference evidence="2 3" key="1">
    <citation type="journal article" date="2019" name="Mol. Ecol. Resour.">
        <title>Improving Illumina assemblies with Hi-C and long reads: an example with the North African dromedary.</title>
        <authorList>
            <person name="Elbers J.P."/>
            <person name="Rogers M.F."/>
            <person name="Perelman P.L."/>
            <person name="Proskuryakova A.A."/>
            <person name="Serdyukova N.A."/>
            <person name="Johnson W.E."/>
            <person name="Horin P."/>
            <person name="Corander J."/>
            <person name="Murphy D."/>
            <person name="Burger P.A."/>
        </authorList>
    </citation>
    <scope>NUCLEOTIDE SEQUENCE [LARGE SCALE GENOMIC DNA]</scope>
    <source>
        <strain evidence="2">Drom800</strain>
        <tissue evidence="2">Blood</tissue>
    </source>
</reference>
<evidence type="ECO:0000313" key="3">
    <source>
        <dbReference type="Proteomes" id="UP000299084"/>
    </source>
</evidence>
<name>A0A5N4E4G6_CAMDR</name>
<sequence>MPPARPAANCWATGRAGSGSWARTSSSGLAGLAPPSLFARAMQVLVTAISPGRFPEALDELPLPPFLQPLDLTGKG</sequence>
<evidence type="ECO:0000313" key="2">
    <source>
        <dbReference type="EMBL" id="KAB1278225.1"/>
    </source>
</evidence>
<organism evidence="2 3">
    <name type="scientific">Camelus dromedarius</name>
    <name type="common">Dromedary</name>
    <name type="synonym">Arabian camel</name>
    <dbReference type="NCBI Taxonomy" id="9838"/>
    <lineage>
        <taxon>Eukaryota</taxon>
        <taxon>Metazoa</taxon>
        <taxon>Chordata</taxon>
        <taxon>Craniata</taxon>
        <taxon>Vertebrata</taxon>
        <taxon>Euteleostomi</taxon>
        <taxon>Mammalia</taxon>
        <taxon>Eutheria</taxon>
        <taxon>Laurasiatheria</taxon>
        <taxon>Artiodactyla</taxon>
        <taxon>Tylopoda</taxon>
        <taxon>Camelidae</taxon>
        <taxon>Camelus</taxon>
    </lineage>
</organism>
<proteinExistence type="predicted"/>
<protein>
    <submittedName>
        <fullName evidence="2">Ankyrin repeat domain-containing protein 9</fullName>
    </submittedName>
</protein>
<accession>A0A5N4E4G6</accession>
<dbReference type="EMBL" id="JWIN03000006">
    <property type="protein sequence ID" value="KAB1278225.1"/>
    <property type="molecule type" value="Genomic_DNA"/>
</dbReference>
<dbReference type="AlphaFoldDB" id="A0A5N4E4G6"/>
<dbReference type="Proteomes" id="UP000299084">
    <property type="component" value="Unassembled WGS sequence"/>
</dbReference>
<feature type="region of interest" description="Disordered" evidence="1">
    <location>
        <begin position="1"/>
        <end position="28"/>
    </location>
</feature>
<gene>
    <name evidence="2" type="ORF">Cadr_000006500</name>
</gene>
<keyword evidence="3" id="KW-1185">Reference proteome</keyword>